<comment type="caution">
    <text evidence="4">The sequence shown here is derived from an EMBL/GenBank/DDBJ whole genome shotgun (WGS) entry which is preliminary data.</text>
</comment>
<sequence length="1786" mass="203839">MTQVLPGSANSTTPLRSAPDQKPRRFDNIEDFRHLFTKNSNDPTQNPHPPENQVWIPQEFYSNSSGPYLPDRTTTTTTPATVPTPSRLPKLPEELIYPTYKYSTSTASANGTSTSPKARNPYITVYPPGFGPETSVDTVTTVDLTRADFAKKWLEEVTATTETEKLLVPKLGEIFDYDFSMEEFPLPVRRHRKTTPRTRSTNHKQLKNKTQKQQIQPFGRQRVTTRKQLKINTHGLQTGFIGRQRVTTQKQFKINTQKHQTRSIGRQGVTVASLTKKRISGSEVKSFWHNPPEIPSSHSQAVSKVRLKPDLLLGKVSLSDLKRPVDAGSEKTTPANYGSKIRPVKLRIEDVRNLGKTTPGNYRSKGNLRNVARTTPGSRSKGILRMGVKPKMVNAPYQNLADLLGLRTTAAKYTTQFIRHKIVPFTTTPKASATESTTTTVEIPTTTTNSTSATKSKNKSKKVHRKEHLILFLLELTRLVATKEQEDVHHVVKHADKIIHSFYKNRQLRWLSQPLIDVIKKIEALIKDSDTSDLQKEAADLHQILRQRHQVLSREMNTLIEYADRLYDEEDGRHLREVINEFAVFPNVTLSGYWVCKSLMINFLRPYRRLKDHQLQQHLISSVKTAQQKVFAPGANMTSTQKDGDGRFETTTPEDSEVRFETTMKEYSKDTPGTIEQEDSEVTPETNIQEDSDARLDTTIKKHIEVEPGTTVMGDSDDRDETSTQESNEVTSDTTIKEDSETGLETTKQESSKVTSEHMLTNVTVDTPVGKIRGLSGQNYTSFLGIPYGVVDETNPFGNAQPPPYFNTPHEAYEDIDVLRCPQYDKGVISGTIQCLRLNVYVPNKMDTQNTLLVMVYIHGGAFVEGNGGKKSYSPIFLVKHDVILVAINYRLGPYGNLCLPNTEYSNQAFKDQNLALKWVKNNIRSFGGNTDNIVFFGHSSGSVSVNFHLLYDEDILFNKVILQSGSAVSSFLNEATSMATFVKDVGLDGENIDVERFIQTVSAIDTNTVINITKFYNFRPCIDGEYITKSPKMRNLQNMKLMIGGTSKEMLYFYPTEDRYEKIDFVAELEKGVSISNMADRTEAIDTVKHFYLDNLKVNIIDFVSDLAFNYPIERTVRYYVQNKCTVYRYLFTYDGHRNYMKIRDNINAVGSTHGDELGYLFDMPLLEALGDITVEDQVIIDRMSLMWTNFAKYGDPTPDTSKLLPVKWTPVTAGAKSYLQIDTNMGLFSGPFQNRMAFWDSYYEKYRKFVKGIRLGEKRNRKQMQTLTNGITRIKTTPKAVEPFGENIGEDFGVIHKNLHNAHNFIARVDDGQENLQPAFRTTQVETFTDFIQETVNILNTLNATVFKDFFEILDTEIRKYHYEDCRFSELMQNHNTRTLLADALKTVRENSVTFTKVNINEIADMLREEIMNRARTTTVKLTTRKPMTKTTPRYRSKHVSLNSKKKIKKLTTKHNPHDRIKDMFSQFHDTKSRWIQEPKHIPIARQQSVKQQRAAVTTVATRSPYDALIKVQQSNRNKLISLKNHMRVGITTKEDTKGTAQSKSLIDRLYLPINVRSKTQDQLPHVAKPSIDAKKNIKPYLNKTFNEYVKKKISTFENELKKLKQTAYLRTGETDNETEKVDDRTVTDNDREHFRADTREKHMEPDDLMKNYYNLIKDHIVINNNRSTNESTTHNTTSTTKAAEKSADKADTDSNVNDTKNIVNYRPYSSAKTFMLDTKDLSKEYVRKETTFFDGSPEATTRTDDDVEGRVYSTGAKEDDEQIIRHKNPYDHVNEMLAGTKMF</sequence>
<feature type="region of interest" description="Disordered" evidence="2">
    <location>
        <begin position="1667"/>
        <end position="1698"/>
    </location>
</feature>
<keyword evidence="5" id="KW-1185">Reference proteome</keyword>
<dbReference type="InterPro" id="IPR050309">
    <property type="entry name" value="Type-B_Carboxylest/Lipase"/>
</dbReference>
<feature type="compositionally biased region" description="Polar residues" evidence="2">
    <location>
        <begin position="724"/>
        <end position="734"/>
    </location>
</feature>
<evidence type="ECO:0000256" key="2">
    <source>
        <dbReference type="SAM" id="MobiDB-lite"/>
    </source>
</evidence>
<feature type="compositionally biased region" description="Polar residues" evidence="2">
    <location>
        <begin position="1"/>
        <end position="15"/>
    </location>
</feature>
<feature type="compositionally biased region" description="Basic residues" evidence="2">
    <location>
        <begin position="192"/>
        <end position="210"/>
    </location>
</feature>
<feature type="region of interest" description="Disordered" evidence="2">
    <location>
        <begin position="62"/>
        <end position="89"/>
    </location>
</feature>
<dbReference type="InterPro" id="IPR029058">
    <property type="entry name" value="AB_hydrolase_fold"/>
</dbReference>
<evidence type="ECO:0000259" key="3">
    <source>
        <dbReference type="Pfam" id="PF00135"/>
    </source>
</evidence>
<feature type="compositionally biased region" description="Basic and acidic residues" evidence="2">
    <location>
        <begin position="692"/>
        <end position="706"/>
    </location>
</feature>
<dbReference type="Proteomes" id="UP001231518">
    <property type="component" value="Chromosome 30"/>
</dbReference>
<accession>A0AAD8DL75</accession>
<feature type="compositionally biased region" description="Low complexity" evidence="2">
    <location>
        <begin position="1667"/>
        <end position="1684"/>
    </location>
</feature>
<dbReference type="EMBL" id="JARGEI010000028">
    <property type="protein sequence ID" value="KAJ8706775.1"/>
    <property type="molecule type" value="Genomic_DNA"/>
</dbReference>
<dbReference type="Gene3D" id="3.40.50.1820">
    <property type="entry name" value="alpha/beta hydrolase"/>
    <property type="match status" value="1"/>
</dbReference>
<feature type="region of interest" description="Disordered" evidence="2">
    <location>
        <begin position="355"/>
        <end position="382"/>
    </location>
</feature>
<dbReference type="PANTHER" id="PTHR11559">
    <property type="entry name" value="CARBOXYLESTERASE"/>
    <property type="match status" value="1"/>
</dbReference>
<evidence type="ECO:0000256" key="1">
    <source>
        <dbReference type="ARBA" id="ARBA00023180"/>
    </source>
</evidence>
<organism evidence="4 5">
    <name type="scientific">Mythimna separata</name>
    <name type="common">Oriental armyworm</name>
    <name type="synonym">Pseudaletia separata</name>
    <dbReference type="NCBI Taxonomy" id="271217"/>
    <lineage>
        <taxon>Eukaryota</taxon>
        <taxon>Metazoa</taxon>
        <taxon>Ecdysozoa</taxon>
        <taxon>Arthropoda</taxon>
        <taxon>Hexapoda</taxon>
        <taxon>Insecta</taxon>
        <taxon>Pterygota</taxon>
        <taxon>Neoptera</taxon>
        <taxon>Endopterygota</taxon>
        <taxon>Lepidoptera</taxon>
        <taxon>Glossata</taxon>
        <taxon>Ditrysia</taxon>
        <taxon>Noctuoidea</taxon>
        <taxon>Noctuidae</taxon>
        <taxon>Noctuinae</taxon>
        <taxon>Hadenini</taxon>
        <taxon>Mythimna</taxon>
    </lineage>
</organism>
<evidence type="ECO:0000313" key="4">
    <source>
        <dbReference type="EMBL" id="KAJ8706775.1"/>
    </source>
</evidence>
<feature type="compositionally biased region" description="Low complexity" evidence="2">
    <location>
        <begin position="436"/>
        <end position="455"/>
    </location>
</feature>
<name>A0AAD8DL75_MYTSE</name>
<dbReference type="Pfam" id="PF00135">
    <property type="entry name" value="COesterase"/>
    <property type="match status" value="1"/>
</dbReference>
<feature type="region of interest" description="Disordered" evidence="2">
    <location>
        <begin position="192"/>
        <end position="221"/>
    </location>
</feature>
<protein>
    <recommendedName>
        <fullName evidence="3">Carboxylesterase type B domain-containing protein</fullName>
    </recommendedName>
</protein>
<evidence type="ECO:0000313" key="5">
    <source>
        <dbReference type="Proteomes" id="UP001231518"/>
    </source>
</evidence>
<keyword evidence="1" id="KW-0325">Glycoprotein</keyword>
<proteinExistence type="predicted"/>
<reference evidence="4" key="1">
    <citation type="submission" date="2023-03" db="EMBL/GenBank/DDBJ databases">
        <title>Chromosome-level genomes of two armyworms, Mythimna separata and Mythimna loreyi, provide insights into the biosynthesis and reception of sex pheromones.</title>
        <authorList>
            <person name="Zhao H."/>
        </authorList>
    </citation>
    <scope>NUCLEOTIDE SEQUENCE</scope>
    <source>
        <strain evidence="4">BeijingLab</strain>
        <tissue evidence="4">Pupa</tissue>
    </source>
</reference>
<feature type="compositionally biased region" description="Low complexity" evidence="2">
    <location>
        <begin position="73"/>
        <end position="85"/>
    </location>
</feature>
<feature type="compositionally biased region" description="Basic and acidic residues" evidence="2">
    <location>
        <begin position="656"/>
        <end position="669"/>
    </location>
</feature>
<feature type="compositionally biased region" description="Basic and acidic residues" evidence="2">
    <location>
        <begin position="1685"/>
        <end position="1695"/>
    </location>
</feature>
<gene>
    <name evidence="4" type="ORF">PYW07_012853</name>
</gene>
<feature type="region of interest" description="Disordered" evidence="2">
    <location>
        <begin position="635"/>
        <end position="759"/>
    </location>
</feature>
<feature type="region of interest" description="Disordered" evidence="2">
    <location>
        <begin position="436"/>
        <end position="461"/>
    </location>
</feature>
<dbReference type="InterPro" id="IPR002018">
    <property type="entry name" value="CarbesteraseB"/>
</dbReference>
<dbReference type="SUPFAM" id="SSF53474">
    <property type="entry name" value="alpha/beta-Hydrolases"/>
    <property type="match status" value="1"/>
</dbReference>
<feature type="domain" description="Carboxylesterase type B" evidence="3">
    <location>
        <begin position="764"/>
        <end position="1241"/>
    </location>
</feature>
<feature type="region of interest" description="Disordered" evidence="2">
    <location>
        <begin position="1"/>
        <end position="25"/>
    </location>
</feature>